<reference evidence="1" key="1">
    <citation type="submission" date="2020-03" db="EMBL/GenBank/DDBJ databases">
        <title>Draft sequencing of Paenibacilllus sp. S3N08.</title>
        <authorList>
            <person name="Kim D.-U."/>
        </authorList>
    </citation>
    <scope>NUCLEOTIDE SEQUENCE</scope>
    <source>
        <strain evidence="1">S3N08</strain>
    </source>
</reference>
<gene>
    <name evidence="1" type="ORF">G9U52_18700</name>
</gene>
<dbReference type="Proteomes" id="UP001165962">
    <property type="component" value="Unassembled WGS sequence"/>
</dbReference>
<accession>A0ABX0JCD0</accession>
<organism evidence="1 2">
    <name type="scientific">Paenibacillus agricola</name>
    <dbReference type="NCBI Taxonomy" id="2716264"/>
    <lineage>
        <taxon>Bacteria</taxon>
        <taxon>Bacillati</taxon>
        <taxon>Bacillota</taxon>
        <taxon>Bacilli</taxon>
        <taxon>Bacillales</taxon>
        <taxon>Paenibacillaceae</taxon>
        <taxon>Paenibacillus</taxon>
    </lineage>
</organism>
<dbReference type="EMBL" id="JAAOIW010000006">
    <property type="protein sequence ID" value="NHN31869.1"/>
    <property type="molecule type" value="Genomic_DNA"/>
</dbReference>
<dbReference type="SUPFAM" id="SSF52540">
    <property type="entry name" value="P-loop containing nucleoside triphosphate hydrolases"/>
    <property type="match status" value="1"/>
</dbReference>
<dbReference type="Gene3D" id="3.40.50.300">
    <property type="entry name" value="P-loop containing nucleotide triphosphate hydrolases"/>
    <property type="match status" value="1"/>
</dbReference>
<proteinExistence type="predicted"/>
<dbReference type="RefSeq" id="WP_166152151.1">
    <property type="nucleotide sequence ID" value="NZ_JAAOIW010000006.1"/>
</dbReference>
<name>A0ABX0JCD0_9BACL</name>
<keyword evidence="2" id="KW-1185">Reference proteome</keyword>
<sequence>MKRTVYLISGPAGAGKSTTSRKIAEILEKSAYIEGDFINHMVVGGHEKPWLSETHLNLIWLNMLSLTRNYLVNDYDVIIDYYVTYSDKTNYMLEALKDFNIDIKFIVLLVDKDELLRRDSQRPVEDQMGERCIIGLNEIIASNPPERHIMNTTQTDIEQVVDDILRNPKYLLNPLS</sequence>
<dbReference type="InterPro" id="IPR027417">
    <property type="entry name" value="P-loop_NTPase"/>
</dbReference>
<comment type="caution">
    <text evidence="1">The sequence shown here is derived from an EMBL/GenBank/DDBJ whole genome shotgun (WGS) entry which is preliminary data.</text>
</comment>
<evidence type="ECO:0000313" key="2">
    <source>
        <dbReference type="Proteomes" id="UP001165962"/>
    </source>
</evidence>
<protein>
    <submittedName>
        <fullName evidence="1">AAA family ATPase</fullName>
    </submittedName>
</protein>
<dbReference type="Pfam" id="PF13671">
    <property type="entry name" value="AAA_33"/>
    <property type="match status" value="1"/>
</dbReference>
<evidence type="ECO:0000313" key="1">
    <source>
        <dbReference type="EMBL" id="NHN31869.1"/>
    </source>
</evidence>